<protein>
    <submittedName>
        <fullName evidence="1">Uncharacterized protein</fullName>
    </submittedName>
</protein>
<comment type="caution">
    <text evidence="1">The sequence shown here is derived from an EMBL/GenBank/DDBJ whole genome shotgun (WGS) entry which is preliminary data.</text>
</comment>
<dbReference type="EMBL" id="JAULUE010002056">
    <property type="protein sequence ID" value="KAK5890180.1"/>
    <property type="molecule type" value="Genomic_DNA"/>
</dbReference>
<gene>
    <name evidence="1" type="ORF">CesoFtcFv8_013730</name>
</gene>
<accession>A0AAN8BQZ7</accession>
<organism evidence="1 2">
    <name type="scientific">Champsocephalus esox</name>
    <name type="common">pike icefish</name>
    <dbReference type="NCBI Taxonomy" id="159716"/>
    <lineage>
        <taxon>Eukaryota</taxon>
        <taxon>Metazoa</taxon>
        <taxon>Chordata</taxon>
        <taxon>Craniata</taxon>
        <taxon>Vertebrata</taxon>
        <taxon>Euteleostomi</taxon>
        <taxon>Actinopterygii</taxon>
        <taxon>Neopterygii</taxon>
        <taxon>Teleostei</taxon>
        <taxon>Neoteleostei</taxon>
        <taxon>Acanthomorphata</taxon>
        <taxon>Eupercaria</taxon>
        <taxon>Perciformes</taxon>
        <taxon>Notothenioidei</taxon>
        <taxon>Channichthyidae</taxon>
        <taxon>Champsocephalus</taxon>
    </lineage>
</organism>
<keyword evidence="2" id="KW-1185">Reference proteome</keyword>
<proteinExistence type="predicted"/>
<sequence length="101" mass="10289">MCDNGRLGSGTFCTELEEEMTVVVVSSVLTLLLRSVTGLHFKGAGEGGLRLLGVKEGVKLVVVSSVLIVLLRSVTGLVSIGAGEGGLRLLGVKVGVLVVVA</sequence>
<name>A0AAN8BQZ7_9TELE</name>
<dbReference type="Proteomes" id="UP001335648">
    <property type="component" value="Unassembled WGS sequence"/>
</dbReference>
<evidence type="ECO:0000313" key="2">
    <source>
        <dbReference type="Proteomes" id="UP001335648"/>
    </source>
</evidence>
<reference evidence="1 2" key="1">
    <citation type="journal article" date="2023" name="Mol. Biol. Evol.">
        <title>Genomics of Secondarily Temperate Adaptation in the Only Non-Antarctic Icefish.</title>
        <authorList>
            <person name="Rivera-Colon A.G."/>
            <person name="Rayamajhi N."/>
            <person name="Minhas B.F."/>
            <person name="Madrigal G."/>
            <person name="Bilyk K.T."/>
            <person name="Yoon V."/>
            <person name="Hune M."/>
            <person name="Gregory S."/>
            <person name="Cheng C.H.C."/>
            <person name="Catchen J.M."/>
        </authorList>
    </citation>
    <scope>NUCLEOTIDE SEQUENCE [LARGE SCALE GENOMIC DNA]</scope>
    <source>
        <strain evidence="1">JC2023a</strain>
    </source>
</reference>
<evidence type="ECO:0000313" key="1">
    <source>
        <dbReference type="EMBL" id="KAK5890180.1"/>
    </source>
</evidence>
<dbReference type="AlphaFoldDB" id="A0AAN8BQZ7"/>